<dbReference type="InterPro" id="IPR050951">
    <property type="entry name" value="Retrovirus_Pol_polyprotein"/>
</dbReference>
<evidence type="ECO:0000313" key="10">
    <source>
        <dbReference type="Proteomes" id="UP000693970"/>
    </source>
</evidence>
<dbReference type="PANTHER" id="PTHR37984">
    <property type="entry name" value="PROTEIN CBG26694"/>
    <property type="match status" value="1"/>
</dbReference>
<dbReference type="GO" id="GO:0004190">
    <property type="term" value="F:aspartic-type endopeptidase activity"/>
    <property type="evidence" value="ECO:0007669"/>
    <property type="project" value="InterPro"/>
</dbReference>
<keyword evidence="4" id="KW-0255">Endonuclease</keyword>
<dbReference type="OrthoDB" id="44265at2759"/>
<dbReference type="GO" id="GO:0004519">
    <property type="term" value="F:endonuclease activity"/>
    <property type="evidence" value="ECO:0007669"/>
    <property type="project" value="UniProtKB-KW"/>
</dbReference>
<accession>A0A9K3PFC0</accession>
<dbReference type="InterPro" id="IPR041588">
    <property type="entry name" value="Integrase_H2C2"/>
</dbReference>
<comment type="caution">
    <text evidence="9">The sequence shown here is derived from an EMBL/GenBank/DDBJ whole genome shotgun (WGS) entry which is preliminary data.</text>
</comment>
<proteinExistence type="predicted"/>
<dbReference type="Pfam" id="PF17917">
    <property type="entry name" value="RT_RNaseH"/>
    <property type="match status" value="1"/>
</dbReference>
<dbReference type="InterPro" id="IPR001584">
    <property type="entry name" value="Integrase_cat-core"/>
</dbReference>
<dbReference type="Proteomes" id="UP000693970">
    <property type="component" value="Unassembled WGS sequence"/>
</dbReference>
<dbReference type="PROSITE" id="PS00141">
    <property type="entry name" value="ASP_PROTEASE"/>
    <property type="match status" value="1"/>
</dbReference>
<dbReference type="EMBL" id="JAGRRH010000022">
    <property type="protein sequence ID" value="KAG7345205.1"/>
    <property type="molecule type" value="Genomic_DNA"/>
</dbReference>
<evidence type="ECO:0000256" key="3">
    <source>
        <dbReference type="ARBA" id="ARBA00022722"/>
    </source>
</evidence>
<dbReference type="PROSITE" id="PS50878">
    <property type="entry name" value="RT_POL"/>
    <property type="match status" value="1"/>
</dbReference>
<evidence type="ECO:0000256" key="5">
    <source>
        <dbReference type="ARBA" id="ARBA00022801"/>
    </source>
</evidence>
<dbReference type="CDD" id="cd01647">
    <property type="entry name" value="RT_LTR"/>
    <property type="match status" value="1"/>
</dbReference>
<sequence>MNLMPSATALTTHGSIIPVVPLVSEDQRKYVKLQRVVNEEKRTVHIALLQNHDRESILRLVKDFQEITNVNQLHLSTGPLRFSFFPKCLAPSMKDEWDVVIDGKPQTSVEHFNQCIKDYIKEYFASTDLADQKNYLLRAKKPYKMTCTELSSRLRYINNLMRWMPGSHDQNPLSDDDIKTIYYNMMPEQWKIVFANTGGLMLIHNWKGKKLDKPLLCLFDTGSTYSWIKKTILPPGVNGKTVQPVTSQTLAGTLKSNQALEEVEVIFPEFHRLRTVSQTTFRLIDIEVRYDVIIGRDVLQHYGFKIDFEQNKMSWDDVHIPMRSYPTDSENFLTNIYLESYEQDLFPNDCFYDNDEVFLKQQETSEHAETFEQERRRALHSEGYRSGNILSSKYDFVDADTVVQTQRHLSADQQVDLSRLLRKHSKLFSGELGEYRGQQIHLEIDPSVKPSRSRPYTVPINHQQVFKEELDRLVRIGVLEKCGRSEWIAGTFIIPKKDGRIRWISDFRALNKALKRQVYHLPKIGDILARRTNYQFFTKLDVSMQYYTFVLDEESKALTTIATPFGTYRYRRLPMGICQSPDIAQEIMEHVLQGLNENVEVYIDDIGCFSNSWKSHVDLLDCVLTRLENAGFTINPLKCEWGVKETDFLGHWLTPTGHKPWKKKVDAILAMQPPTNLKQLRSFLGLVTFYRDMWPHRSHTLAPLTNLLGTKTFSWSSPQQKAFEEMKAIVARDALLAYPDNSLPFDVETDASEYQLGSVIKQNGRPIAYYSRKLNSAQKNYTTIEKELLSIVETFREYRNILLGAQIRVHTDHKNLTHQMTKFTTQRVLRWRLLLDEFGATFHYKTGSTNFIADALSRVPISFPDGKNLTPSDMLLACILADGLLVHPGFDEAHRHPFQFETIAFYQNRDRWLQGVVNSRGDYHRQSYGSMTLITYNKEGEEPKICVPDEMLSRLVKYYHDISAHVEGATRLIQTMKRHFYHPRLAETVQKIVLSCDTCQRNKRGSKPYGHLAPQDAVLLPWQEIHCDSIGPWKIDLRARTLEFKAMTIIDPATNLIEIQPLLTGTAKEAADVVEDNWIARYPRPVRCITDNGPEFGQEFRDRLEQDLGVKVRSSTSRNPQGNSVIERVHQSIGLVLRVVAPQQNPQSVEDGKRVIRRCLSTAMHACRCASSGAIGNLSPGTLAFHRDMLLDIPMQTDIAALARNRQGVIDRKLLQENAKRIRHDYAIDEQVLKRAHLNMSDKLQPSYTGPYRIVAVHTNGTVTIELKPNIHERINIRRIKPYRAPSETSLHCVEG</sequence>
<dbReference type="GO" id="GO:0015074">
    <property type="term" value="P:DNA integration"/>
    <property type="evidence" value="ECO:0007669"/>
    <property type="project" value="InterPro"/>
</dbReference>
<evidence type="ECO:0000256" key="4">
    <source>
        <dbReference type="ARBA" id="ARBA00022759"/>
    </source>
</evidence>
<dbReference type="PANTHER" id="PTHR37984:SF5">
    <property type="entry name" value="PROTEIN NYNRIN-LIKE"/>
    <property type="match status" value="1"/>
</dbReference>
<dbReference type="FunFam" id="3.30.70.270:FF:000020">
    <property type="entry name" value="Transposon Tf2-6 polyprotein-like Protein"/>
    <property type="match status" value="1"/>
</dbReference>
<dbReference type="InterPro" id="IPR000477">
    <property type="entry name" value="RT_dom"/>
</dbReference>
<feature type="domain" description="Reverse transcriptase" evidence="7">
    <location>
        <begin position="475"/>
        <end position="653"/>
    </location>
</feature>
<dbReference type="InterPro" id="IPR001969">
    <property type="entry name" value="Aspartic_peptidase_AS"/>
</dbReference>
<reference evidence="9" key="2">
    <citation type="submission" date="2021-04" db="EMBL/GenBank/DDBJ databases">
        <authorList>
            <person name="Podell S."/>
        </authorList>
    </citation>
    <scope>NUCLEOTIDE SEQUENCE</scope>
    <source>
        <strain evidence="9">Hildebrandi</strain>
    </source>
</reference>
<dbReference type="CDD" id="cd09274">
    <property type="entry name" value="RNase_HI_RT_Ty3"/>
    <property type="match status" value="1"/>
</dbReference>
<evidence type="ECO:0000259" key="7">
    <source>
        <dbReference type="PROSITE" id="PS50878"/>
    </source>
</evidence>
<organism evidence="9 10">
    <name type="scientific">Nitzschia inconspicua</name>
    <dbReference type="NCBI Taxonomy" id="303405"/>
    <lineage>
        <taxon>Eukaryota</taxon>
        <taxon>Sar</taxon>
        <taxon>Stramenopiles</taxon>
        <taxon>Ochrophyta</taxon>
        <taxon>Bacillariophyta</taxon>
        <taxon>Bacillariophyceae</taxon>
        <taxon>Bacillariophycidae</taxon>
        <taxon>Bacillariales</taxon>
        <taxon>Bacillariaceae</taxon>
        <taxon>Nitzschia</taxon>
    </lineage>
</organism>
<evidence type="ECO:0000256" key="6">
    <source>
        <dbReference type="ARBA" id="ARBA00022918"/>
    </source>
</evidence>
<dbReference type="InterPro" id="IPR041373">
    <property type="entry name" value="RT_RNaseH"/>
</dbReference>
<keyword evidence="3" id="KW-0540">Nuclease</keyword>
<evidence type="ECO:0000259" key="8">
    <source>
        <dbReference type="PROSITE" id="PS50994"/>
    </source>
</evidence>
<dbReference type="PROSITE" id="PS50994">
    <property type="entry name" value="INTEGRASE"/>
    <property type="match status" value="1"/>
</dbReference>
<keyword evidence="1" id="KW-0808">Transferase</keyword>
<keyword evidence="2" id="KW-0548">Nucleotidyltransferase</keyword>
<dbReference type="Pfam" id="PF17921">
    <property type="entry name" value="Integrase_H2C2"/>
    <property type="match status" value="1"/>
</dbReference>
<evidence type="ECO:0000256" key="2">
    <source>
        <dbReference type="ARBA" id="ARBA00022695"/>
    </source>
</evidence>
<dbReference type="GO" id="GO:0006508">
    <property type="term" value="P:proteolysis"/>
    <property type="evidence" value="ECO:0007669"/>
    <property type="project" value="InterPro"/>
</dbReference>
<reference evidence="9" key="1">
    <citation type="journal article" date="2021" name="Sci. Rep.">
        <title>Diploid genomic architecture of Nitzschia inconspicua, an elite biomass production diatom.</title>
        <authorList>
            <person name="Oliver A."/>
            <person name="Podell S."/>
            <person name="Pinowska A."/>
            <person name="Traller J.C."/>
            <person name="Smith S.R."/>
            <person name="McClure R."/>
            <person name="Beliaev A."/>
            <person name="Bohutskyi P."/>
            <person name="Hill E.A."/>
            <person name="Rabines A."/>
            <person name="Zheng H."/>
            <person name="Allen L.Z."/>
            <person name="Kuo A."/>
            <person name="Grigoriev I.V."/>
            <person name="Allen A.E."/>
            <person name="Hazlebeck D."/>
            <person name="Allen E.E."/>
        </authorList>
    </citation>
    <scope>NUCLEOTIDE SEQUENCE</scope>
    <source>
        <strain evidence="9">Hildebrandi</strain>
    </source>
</reference>
<keyword evidence="5" id="KW-0378">Hydrolase</keyword>
<name>A0A9K3PFC0_9STRA</name>
<dbReference type="Pfam" id="PF00078">
    <property type="entry name" value="RVT_1"/>
    <property type="match status" value="1"/>
</dbReference>
<gene>
    <name evidence="9" type="ORF">IV203_032736</name>
</gene>
<keyword evidence="10" id="KW-1185">Reference proteome</keyword>
<evidence type="ECO:0000313" key="9">
    <source>
        <dbReference type="EMBL" id="KAG7345205.1"/>
    </source>
</evidence>
<feature type="domain" description="Integrase catalytic" evidence="8">
    <location>
        <begin position="1017"/>
        <end position="1188"/>
    </location>
</feature>
<keyword evidence="6 9" id="KW-0695">RNA-directed DNA polymerase</keyword>
<protein>
    <submittedName>
        <fullName evidence="9">Reverse transcriptase RNA-dependent DNA polymerase</fullName>
    </submittedName>
</protein>
<dbReference type="GO" id="GO:0003964">
    <property type="term" value="F:RNA-directed DNA polymerase activity"/>
    <property type="evidence" value="ECO:0007669"/>
    <property type="project" value="UniProtKB-KW"/>
</dbReference>
<evidence type="ECO:0000256" key="1">
    <source>
        <dbReference type="ARBA" id="ARBA00022679"/>
    </source>
</evidence>